<sequence length="97" mass="10551">MFTASGEAAVAKMLHTLSPTEQHGVALGFIMKEQREVAARATVSTPSTPRVVSLKYHVNTYVGREGEPLLGRLVEFDTSVTARRIVVPLTKVVFAIL</sequence>
<evidence type="ECO:0000313" key="1">
    <source>
        <dbReference type="EMBL" id="GMF19561.1"/>
    </source>
</evidence>
<protein>
    <submittedName>
        <fullName evidence="1">Unnamed protein product</fullName>
    </submittedName>
</protein>
<dbReference type="Proteomes" id="UP001165121">
    <property type="component" value="Unassembled WGS sequence"/>
</dbReference>
<name>A0A9W6TUQ1_9STRA</name>
<evidence type="ECO:0000313" key="2">
    <source>
        <dbReference type="Proteomes" id="UP001165121"/>
    </source>
</evidence>
<dbReference type="AlphaFoldDB" id="A0A9W6TUQ1"/>
<proteinExistence type="predicted"/>
<keyword evidence="2" id="KW-1185">Reference proteome</keyword>
<dbReference type="EMBL" id="BSXT01000166">
    <property type="protein sequence ID" value="GMF19561.1"/>
    <property type="molecule type" value="Genomic_DNA"/>
</dbReference>
<gene>
    <name evidence="1" type="ORF">Pfra01_000207100</name>
</gene>
<dbReference type="OrthoDB" id="106441at2759"/>
<accession>A0A9W6TUQ1</accession>
<comment type="caution">
    <text evidence="1">The sequence shown here is derived from an EMBL/GenBank/DDBJ whole genome shotgun (WGS) entry which is preliminary data.</text>
</comment>
<reference evidence="1" key="1">
    <citation type="submission" date="2023-04" db="EMBL/GenBank/DDBJ databases">
        <title>Phytophthora fragariaefolia NBRC 109709.</title>
        <authorList>
            <person name="Ichikawa N."/>
            <person name="Sato H."/>
            <person name="Tonouchi N."/>
        </authorList>
    </citation>
    <scope>NUCLEOTIDE SEQUENCE</scope>
    <source>
        <strain evidence="1">NBRC 109709</strain>
    </source>
</reference>
<organism evidence="1 2">
    <name type="scientific">Phytophthora fragariaefolia</name>
    <dbReference type="NCBI Taxonomy" id="1490495"/>
    <lineage>
        <taxon>Eukaryota</taxon>
        <taxon>Sar</taxon>
        <taxon>Stramenopiles</taxon>
        <taxon>Oomycota</taxon>
        <taxon>Peronosporomycetes</taxon>
        <taxon>Peronosporales</taxon>
        <taxon>Peronosporaceae</taxon>
        <taxon>Phytophthora</taxon>
    </lineage>
</organism>